<evidence type="ECO:0000313" key="2">
    <source>
        <dbReference type="EMBL" id="KAI1868936.1"/>
    </source>
</evidence>
<evidence type="ECO:0000313" key="3">
    <source>
        <dbReference type="Proteomes" id="UP000829685"/>
    </source>
</evidence>
<reference evidence="2" key="1">
    <citation type="submission" date="2021-03" db="EMBL/GenBank/DDBJ databases">
        <title>Revisited historic fungal species revealed as producer of novel bioactive compounds through whole genome sequencing and comparative genomics.</title>
        <authorList>
            <person name="Vignolle G.A."/>
            <person name="Hochenegger N."/>
            <person name="Mach R.L."/>
            <person name="Mach-Aigner A.R."/>
            <person name="Javad Rahimi M."/>
            <person name="Salim K.A."/>
            <person name="Chan C.M."/>
            <person name="Lim L.B.L."/>
            <person name="Cai F."/>
            <person name="Druzhinina I.S."/>
            <person name="U'Ren J.M."/>
            <person name="Derntl C."/>
        </authorList>
    </citation>
    <scope>NUCLEOTIDE SEQUENCE</scope>
    <source>
        <strain evidence="2">TUCIM 5799</strain>
    </source>
</reference>
<feature type="compositionally biased region" description="Low complexity" evidence="1">
    <location>
        <begin position="84"/>
        <end position="95"/>
    </location>
</feature>
<feature type="compositionally biased region" description="Polar residues" evidence="1">
    <location>
        <begin position="180"/>
        <end position="192"/>
    </location>
</feature>
<feature type="compositionally biased region" description="Basic residues" evidence="1">
    <location>
        <begin position="98"/>
        <end position="121"/>
    </location>
</feature>
<feature type="compositionally biased region" description="Basic residues" evidence="1">
    <location>
        <begin position="68"/>
        <end position="83"/>
    </location>
</feature>
<feature type="compositionally biased region" description="Low complexity" evidence="1">
    <location>
        <begin position="21"/>
        <end position="51"/>
    </location>
</feature>
<proteinExistence type="predicted"/>
<keyword evidence="3" id="KW-1185">Reference proteome</keyword>
<sequence length="283" mass="31585">MTFIGFVKFKLSSRKGRRSGKTSTASPRSSSRRTFISRSSGTKSSSSRTSSAISLLKTSYELLDIHGKYKPIKQPKQPKKSKPPSKASSISLSLPRLKLVKHRGSYNLFPRKKSSNNRRTQKSTQPEPFQFNQDNSQDTPETTTGQGPERDTIPSIRWPFLNTTADEDDDNENETEGSEPPTSFPTSLYSHTSGNVVTRGAVARGRPTLVHAAALGGECATLVDEDDPESFEILEANHRAAQQRTHEIPDAEAPEPPKQLSRAVVEAARRDAAVHEWRWRLWW</sequence>
<name>A0A9P9WLJ1_9PEZI</name>
<protein>
    <submittedName>
        <fullName evidence="2">Uncharacterized protein</fullName>
    </submittedName>
</protein>
<gene>
    <name evidence="2" type="ORF">JX265_006915</name>
</gene>
<accession>A0A9P9WLJ1</accession>
<feature type="region of interest" description="Disordered" evidence="1">
    <location>
        <begin position="67"/>
        <end position="192"/>
    </location>
</feature>
<feature type="region of interest" description="Disordered" evidence="1">
    <location>
        <begin position="13"/>
        <end position="51"/>
    </location>
</feature>
<comment type="caution">
    <text evidence="2">The sequence shown here is derived from an EMBL/GenBank/DDBJ whole genome shotgun (WGS) entry which is preliminary data.</text>
</comment>
<dbReference type="EMBL" id="JAFIMR010000016">
    <property type="protein sequence ID" value="KAI1868936.1"/>
    <property type="molecule type" value="Genomic_DNA"/>
</dbReference>
<dbReference type="Proteomes" id="UP000829685">
    <property type="component" value="Unassembled WGS sequence"/>
</dbReference>
<dbReference type="AlphaFoldDB" id="A0A9P9WLJ1"/>
<evidence type="ECO:0000256" key="1">
    <source>
        <dbReference type="SAM" id="MobiDB-lite"/>
    </source>
</evidence>
<organism evidence="2 3">
    <name type="scientific">Neoarthrinium moseri</name>
    <dbReference type="NCBI Taxonomy" id="1658444"/>
    <lineage>
        <taxon>Eukaryota</taxon>
        <taxon>Fungi</taxon>
        <taxon>Dikarya</taxon>
        <taxon>Ascomycota</taxon>
        <taxon>Pezizomycotina</taxon>
        <taxon>Sordariomycetes</taxon>
        <taxon>Xylariomycetidae</taxon>
        <taxon>Amphisphaeriales</taxon>
        <taxon>Apiosporaceae</taxon>
        <taxon>Neoarthrinium</taxon>
    </lineage>
</organism>
<feature type="compositionally biased region" description="Polar residues" evidence="1">
    <location>
        <begin position="122"/>
        <end position="146"/>
    </location>
</feature>
<feature type="compositionally biased region" description="Acidic residues" evidence="1">
    <location>
        <begin position="165"/>
        <end position="177"/>
    </location>
</feature>